<dbReference type="PANTHER" id="PTHR47691:SF3">
    <property type="entry name" value="HTH-TYPE TRANSCRIPTIONAL REGULATOR RV0890C-RELATED"/>
    <property type="match status" value="1"/>
</dbReference>
<keyword evidence="4" id="KW-0802">TPR repeat</keyword>
<dbReference type="SMART" id="SM00028">
    <property type="entry name" value="TPR"/>
    <property type="match status" value="9"/>
</dbReference>
<dbReference type="SUPFAM" id="SSF52540">
    <property type="entry name" value="P-loop containing nucleoside triphosphate hydrolases"/>
    <property type="match status" value="1"/>
</dbReference>
<protein>
    <recommendedName>
        <fullName evidence="9">Tetratricopeptide repeat protein</fullName>
    </recommendedName>
</protein>
<dbReference type="Proteomes" id="UP001501509">
    <property type="component" value="Unassembled WGS sequence"/>
</dbReference>
<sequence length="1268" mass="138320">MIDDDVRPGSFWDRLAATDRQALRAMGRRSEIPKGGMVCHQGVVAPGVFVMFKANARTVSNAVAKEFVDSSEGDESIIDLFGPGDLVGALAPWGHPQRGTVAALDQIAVLRIDRRQFASLLAANPQVADAMMHTIAEADAYGGRRHAVRAAEHPQRLAYHLLELAHRFGVRTAHGVQIPLRLSQADLANWAGISRETLVRWFRVWRSKGILDTRSRPLTVLAPEALRRAASPWGDEWPAETRTAEPVPVAPVEEAMSIRIATRSSVRLESPEGGPPVLRLPPDNPYFAGREVSLDKLDLLVSQAEMPRAVIVQGMAGVGKTTLALHWAHRVAVRFPDGVIFVDLRGTTRSPVTAGEAMGQVLRGMGVPGDQLPRTESGMHAQCRSVLADRRVLLVLDNAAGAEQVRPLLGAMGPGLAVVTSRRQLPDLLDGADVRTLELREMMPREAVALLAAVLGPGDRRVRDEEKAAVRLAGECGFLPLALGIMAGRLAENPEESIADAVRELADRDGPEPAPYGPGLAGGGMPATGGLHGVLSPTFDVAYRALRRDQREAFRRLGLVPGPDFTPTALAALLDRPVAEARELLDGLCQAYLVQDVASGRFRMHDLLRDFARERGLSEDDDNDRLAAQRRLLGGYLAEAREAGQALGRGGRPVLEGAEEPASPPDPAARARSLAWFEAERRNLVAAVHLAAQHGLHRTCWELADSLFDFQEFRRYSEDNITVHDAGLRAARTEEDWAAAAVMLHNLAVAHSDLGRPVQAIGYCEDAKRGFRSADPPDRRGEALALATLADVHCALGRYMTAIERARQSLAIHESLNDSSGVARGHETLARSFLLLADYGACLENAGKALEIRRRIGDMTGVAETLLTLARVHRRRGSIDAAVSHALEALFIRQELADRHGEAQALTELARVYASLGLRELAQQDAEKALESYRALGARQGEARALTTLARLTCDAARFAEAFTYCGEALRLHREIGDRHGEAEALAQVGIVHWRLGRYREAREQLARALEIRREIGDLHGEAHDLEHLSMVMRRLNRYQEAFVLGLEALDLWHRLGAQDGLAGTLGSVARTYLCLGLHEEAERAATQALEIRRDIGDRYGLGTGLDTYALVLRRSGRLDEALRTELEALRVLGEVGDQHSEGTALVHLAAIYLDLDRTDEALATGKEALDLATRLGDAREQAYSMHTMGRACQRQGHHPEAAGHFAAEIVIRREVGDHSGQRTALEKLRESYVALGDETAAADCVRRMRAIDLWLDSEGGEEVPEAE</sequence>
<dbReference type="PROSITE" id="PS50005">
    <property type="entry name" value="TPR"/>
    <property type="match status" value="1"/>
</dbReference>
<evidence type="ECO:0000313" key="7">
    <source>
        <dbReference type="EMBL" id="GAA2590807.1"/>
    </source>
</evidence>
<dbReference type="InterPro" id="IPR027417">
    <property type="entry name" value="P-loop_NTPase"/>
</dbReference>
<dbReference type="InterPro" id="IPR019734">
    <property type="entry name" value="TPR_rpt"/>
</dbReference>
<name>A0ABN3PKC9_9ACTN</name>
<dbReference type="PANTHER" id="PTHR47691">
    <property type="entry name" value="REGULATOR-RELATED"/>
    <property type="match status" value="1"/>
</dbReference>
<evidence type="ECO:0008006" key="9">
    <source>
        <dbReference type="Google" id="ProtNLM"/>
    </source>
</evidence>
<organism evidence="7 8">
    <name type="scientific">Actinomadura fulvescens</name>
    <dbReference type="NCBI Taxonomy" id="46160"/>
    <lineage>
        <taxon>Bacteria</taxon>
        <taxon>Bacillati</taxon>
        <taxon>Actinomycetota</taxon>
        <taxon>Actinomycetes</taxon>
        <taxon>Streptosporangiales</taxon>
        <taxon>Thermomonosporaceae</taxon>
        <taxon>Actinomadura</taxon>
    </lineage>
</organism>
<dbReference type="PROSITE" id="PS51063">
    <property type="entry name" value="HTH_CRP_2"/>
    <property type="match status" value="1"/>
</dbReference>
<reference evidence="7 8" key="1">
    <citation type="journal article" date="2019" name="Int. J. Syst. Evol. Microbiol.">
        <title>The Global Catalogue of Microorganisms (GCM) 10K type strain sequencing project: providing services to taxonomists for standard genome sequencing and annotation.</title>
        <authorList>
            <consortium name="The Broad Institute Genomics Platform"/>
            <consortium name="The Broad Institute Genome Sequencing Center for Infectious Disease"/>
            <person name="Wu L."/>
            <person name="Ma J."/>
        </authorList>
    </citation>
    <scope>NUCLEOTIDE SEQUENCE [LARGE SCALE GENOMIC DNA]</scope>
    <source>
        <strain evidence="7 8">JCM 6833</strain>
    </source>
</reference>
<dbReference type="Gene3D" id="1.25.40.10">
    <property type="entry name" value="Tetratricopeptide repeat domain"/>
    <property type="match status" value="4"/>
</dbReference>
<dbReference type="InterPro" id="IPR003593">
    <property type="entry name" value="AAA+_ATPase"/>
</dbReference>
<dbReference type="Pfam" id="PF13545">
    <property type="entry name" value="HTH_Crp_2"/>
    <property type="match status" value="1"/>
</dbReference>
<dbReference type="Pfam" id="PF00027">
    <property type="entry name" value="cNMP_binding"/>
    <property type="match status" value="1"/>
</dbReference>
<evidence type="ECO:0000313" key="8">
    <source>
        <dbReference type="Proteomes" id="UP001501509"/>
    </source>
</evidence>
<evidence type="ECO:0000259" key="6">
    <source>
        <dbReference type="PROSITE" id="PS51063"/>
    </source>
</evidence>
<accession>A0ABN3PKC9</accession>
<keyword evidence="2" id="KW-0238">DNA-binding</keyword>
<dbReference type="Pfam" id="PF13424">
    <property type="entry name" value="TPR_12"/>
    <property type="match status" value="5"/>
</dbReference>
<keyword evidence="8" id="KW-1185">Reference proteome</keyword>
<dbReference type="InterPro" id="IPR036390">
    <property type="entry name" value="WH_DNA-bd_sf"/>
</dbReference>
<feature type="domain" description="Cyclic nucleotide-binding" evidence="5">
    <location>
        <begin position="11"/>
        <end position="138"/>
    </location>
</feature>
<dbReference type="SMART" id="SM00382">
    <property type="entry name" value="AAA"/>
    <property type="match status" value="1"/>
</dbReference>
<dbReference type="Pfam" id="PF13401">
    <property type="entry name" value="AAA_22"/>
    <property type="match status" value="1"/>
</dbReference>
<comment type="caution">
    <text evidence="7">The sequence shown here is derived from an EMBL/GenBank/DDBJ whole genome shotgun (WGS) entry which is preliminary data.</text>
</comment>
<gene>
    <name evidence="7" type="ORF">GCM10010411_24690</name>
</gene>
<feature type="domain" description="HTH crp-type" evidence="6">
    <location>
        <begin position="151"/>
        <end position="224"/>
    </location>
</feature>
<dbReference type="InterPro" id="IPR011990">
    <property type="entry name" value="TPR-like_helical_dom_sf"/>
</dbReference>
<keyword evidence="1" id="KW-0805">Transcription regulation</keyword>
<dbReference type="SUPFAM" id="SSF51206">
    <property type="entry name" value="cAMP-binding domain-like"/>
    <property type="match status" value="1"/>
</dbReference>
<feature type="repeat" description="TPR" evidence="4">
    <location>
        <begin position="983"/>
        <end position="1016"/>
    </location>
</feature>
<dbReference type="InterPro" id="IPR036388">
    <property type="entry name" value="WH-like_DNA-bd_sf"/>
</dbReference>
<evidence type="ECO:0000256" key="2">
    <source>
        <dbReference type="ARBA" id="ARBA00023125"/>
    </source>
</evidence>
<keyword evidence="3" id="KW-0804">Transcription</keyword>
<dbReference type="InterPro" id="IPR012318">
    <property type="entry name" value="HTH_CRP"/>
</dbReference>
<dbReference type="RefSeq" id="WP_344540571.1">
    <property type="nucleotide sequence ID" value="NZ_BAAATD010000003.1"/>
</dbReference>
<evidence type="ECO:0000259" key="5">
    <source>
        <dbReference type="PROSITE" id="PS50042"/>
    </source>
</evidence>
<dbReference type="InterPro" id="IPR000595">
    <property type="entry name" value="cNMP-bd_dom"/>
</dbReference>
<dbReference type="EMBL" id="BAAATD010000003">
    <property type="protein sequence ID" value="GAA2590807.1"/>
    <property type="molecule type" value="Genomic_DNA"/>
</dbReference>
<dbReference type="InterPro" id="IPR049945">
    <property type="entry name" value="AAA_22"/>
</dbReference>
<dbReference type="Gene3D" id="1.10.10.10">
    <property type="entry name" value="Winged helix-like DNA-binding domain superfamily/Winged helix DNA-binding domain"/>
    <property type="match status" value="2"/>
</dbReference>
<dbReference type="CDD" id="cd00038">
    <property type="entry name" value="CAP_ED"/>
    <property type="match status" value="1"/>
</dbReference>
<dbReference type="PRINTS" id="PR00364">
    <property type="entry name" value="DISEASERSIST"/>
</dbReference>
<dbReference type="PROSITE" id="PS50042">
    <property type="entry name" value="CNMP_BINDING_3"/>
    <property type="match status" value="1"/>
</dbReference>
<dbReference type="Gene3D" id="3.40.50.300">
    <property type="entry name" value="P-loop containing nucleotide triphosphate hydrolases"/>
    <property type="match status" value="1"/>
</dbReference>
<dbReference type="SUPFAM" id="SSF46785">
    <property type="entry name" value="Winged helix' DNA-binding domain"/>
    <property type="match status" value="1"/>
</dbReference>
<dbReference type="Gene3D" id="2.60.120.10">
    <property type="entry name" value="Jelly Rolls"/>
    <property type="match status" value="1"/>
</dbReference>
<evidence type="ECO:0000256" key="4">
    <source>
        <dbReference type="PROSITE-ProRule" id="PRU00339"/>
    </source>
</evidence>
<evidence type="ECO:0000256" key="1">
    <source>
        <dbReference type="ARBA" id="ARBA00023015"/>
    </source>
</evidence>
<proteinExistence type="predicted"/>
<dbReference type="InterPro" id="IPR014710">
    <property type="entry name" value="RmlC-like_jellyroll"/>
</dbReference>
<dbReference type="InterPro" id="IPR018490">
    <property type="entry name" value="cNMP-bd_dom_sf"/>
</dbReference>
<evidence type="ECO:0000256" key="3">
    <source>
        <dbReference type="ARBA" id="ARBA00023163"/>
    </source>
</evidence>
<dbReference type="SUPFAM" id="SSF48452">
    <property type="entry name" value="TPR-like"/>
    <property type="match status" value="3"/>
</dbReference>